<name>A0AA51N9V4_9BACT</name>
<organism evidence="1 2">
    <name type="scientific">Marivirga salinarum</name>
    <dbReference type="NCBI Taxonomy" id="3059078"/>
    <lineage>
        <taxon>Bacteria</taxon>
        <taxon>Pseudomonadati</taxon>
        <taxon>Bacteroidota</taxon>
        <taxon>Cytophagia</taxon>
        <taxon>Cytophagales</taxon>
        <taxon>Marivirgaceae</taxon>
        <taxon>Marivirga</taxon>
    </lineage>
</organism>
<evidence type="ECO:0000313" key="2">
    <source>
        <dbReference type="Proteomes" id="UP001230496"/>
    </source>
</evidence>
<dbReference type="SUPFAM" id="SSF52540">
    <property type="entry name" value="P-loop containing nucleoside triphosphate hydrolases"/>
    <property type="match status" value="1"/>
</dbReference>
<reference evidence="1 2" key="1">
    <citation type="submission" date="2023-08" db="EMBL/GenBank/DDBJ databases">
        <title>Comparative genomics and taxonomic characterization of three novel marine species of genus Marivirga.</title>
        <authorList>
            <person name="Muhammad N."/>
            <person name="Kim S.-G."/>
        </authorList>
    </citation>
    <scope>NUCLEOTIDE SEQUENCE [LARGE SCALE GENOMIC DNA]</scope>
    <source>
        <strain evidence="1 2">BDSF4-3</strain>
    </source>
</reference>
<dbReference type="Gene3D" id="3.40.50.300">
    <property type="entry name" value="P-loop containing nucleotide triphosphate hydrolases"/>
    <property type="match status" value="1"/>
</dbReference>
<proteinExistence type="predicted"/>
<dbReference type="EMBL" id="CP129971">
    <property type="protein sequence ID" value="WMN11374.1"/>
    <property type="molecule type" value="Genomic_DNA"/>
</dbReference>
<dbReference type="KEGG" id="msaa:QYS49_38150"/>
<dbReference type="Proteomes" id="UP001230496">
    <property type="component" value="Chromosome"/>
</dbReference>
<accession>A0AA51N9V4</accession>
<evidence type="ECO:0008006" key="3">
    <source>
        <dbReference type="Google" id="ProtNLM"/>
    </source>
</evidence>
<dbReference type="AlphaFoldDB" id="A0AA51N9V4"/>
<gene>
    <name evidence="1" type="ORF">QYS49_38150</name>
</gene>
<keyword evidence="2" id="KW-1185">Reference proteome</keyword>
<evidence type="ECO:0000313" key="1">
    <source>
        <dbReference type="EMBL" id="WMN11374.1"/>
    </source>
</evidence>
<sequence length="624" mass="73506">MNDNLKVVIEQYLKIESNYAVIINGQYGIGKTHFFKEHLAPMISKLGSLQDDRKKLIPVHISLFGIRSLEDIQTEIFLSIHPFLKNGAVKLAAGVGKSIIRGIAQINQLGDIDKYIADVNVTKKDWINYDQLVLCFDDIDRKSDNLNIKEVFGFINTLVENQGAKIILIANIQKLLEDDDYQSELQEKVIGVSVEFKPKSKSAFDEIIDQRYKSPFKLYHKFLTENKSLIVEVIKKNEDNLRNLIFFLEHFKIIFYGLTNLFQSDKDFKINEREKQKAVLNFSLAASFEYKLGKLNSTNFNEIMENQRNVPNFNEFLRNDSGNEDGEKQKSYSQTFKEVYFGSKRYYYFHSILTYLTGQNAFIEASLKEELKGYFIVEDGSVPDYQKVYNQLCYFDCLDLSDKSYRKLTNQMIEFAEQGKYPLKDYATVFHFSSRFNNVLGYDLDRLKSRIKKGISKGKENFKHVSHLRFQLSISEDTEFKDDVIEIMKYCLEVNNQIETNRNTDKTEELFQIMKTDFNKFVEEARSRENMFRFQPFWTKLSFTKVYSAILNLSNKEIIEIAFLFQERYRQHIYEKLFPEKDFLEKLKKRLESRKSMKTNNLRNSTWKFLIKYIDQSLANFPTK</sequence>
<dbReference type="RefSeq" id="WP_308348483.1">
    <property type="nucleotide sequence ID" value="NZ_CP129971.1"/>
</dbReference>
<protein>
    <recommendedName>
        <fullName evidence="3">KAP NTPase domain-containing protein</fullName>
    </recommendedName>
</protein>
<dbReference type="InterPro" id="IPR027417">
    <property type="entry name" value="P-loop_NTPase"/>
</dbReference>